<gene>
    <name evidence="1" type="ORF">S01H1_80590</name>
</gene>
<evidence type="ECO:0000313" key="1">
    <source>
        <dbReference type="EMBL" id="GAG48786.1"/>
    </source>
</evidence>
<feature type="non-terminal residue" evidence="1">
    <location>
        <position position="183"/>
    </location>
</feature>
<organism evidence="1">
    <name type="scientific">marine sediment metagenome</name>
    <dbReference type="NCBI Taxonomy" id="412755"/>
    <lineage>
        <taxon>unclassified sequences</taxon>
        <taxon>metagenomes</taxon>
        <taxon>ecological metagenomes</taxon>
    </lineage>
</organism>
<dbReference type="Pfam" id="PF06074">
    <property type="entry name" value="Portal_Mu"/>
    <property type="match status" value="1"/>
</dbReference>
<dbReference type="InterPro" id="IPR009279">
    <property type="entry name" value="Portal_Mu"/>
</dbReference>
<reference evidence="1" key="1">
    <citation type="journal article" date="2014" name="Front. Microbiol.">
        <title>High frequency of phylogenetically diverse reductive dehalogenase-homologous genes in deep subseafloor sedimentary metagenomes.</title>
        <authorList>
            <person name="Kawai M."/>
            <person name="Futagami T."/>
            <person name="Toyoda A."/>
            <person name="Takaki Y."/>
            <person name="Nishi S."/>
            <person name="Hori S."/>
            <person name="Arai W."/>
            <person name="Tsubouchi T."/>
            <person name="Morono Y."/>
            <person name="Uchiyama I."/>
            <person name="Ito T."/>
            <person name="Fujiyama A."/>
            <person name="Inagaki F."/>
            <person name="Takami H."/>
        </authorList>
    </citation>
    <scope>NUCLEOTIDE SEQUENCE</scope>
    <source>
        <strain evidence="1">Expedition CK06-06</strain>
    </source>
</reference>
<sequence length="183" mass="20289">MSQSSTQLPAVGTMLTPRRQDAAREYLAAGLTPGRLVQVLRDFDAGWLDRGMHLFEQIEERDPHLYSVAQTRRLALTGAPWRVVSAADQDRSVDRTLADEAADYCRRTLRGLDDFDTVLSHLSLALGRNLAVAELIWQVDGQAGGHRLVGIEPVAFTRLTYSLTGDEGPELRVLLDDFDTRGV</sequence>
<comment type="caution">
    <text evidence="1">The sequence shown here is derived from an EMBL/GenBank/DDBJ whole genome shotgun (WGS) entry which is preliminary data.</text>
</comment>
<proteinExistence type="predicted"/>
<protein>
    <submittedName>
        <fullName evidence="1">Uncharacterized protein</fullName>
    </submittedName>
</protein>
<dbReference type="AlphaFoldDB" id="X0ZKG2"/>
<name>X0ZKG2_9ZZZZ</name>
<dbReference type="EMBL" id="BARS01054441">
    <property type="protein sequence ID" value="GAG48786.1"/>
    <property type="molecule type" value="Genomic_DNA"/>
</dbReference>
<accession>X0ZKG2</accession>